<evidence type="ECO:0000313" key="3">
    <source>
        <dbReference type="Proteomes" id="UP000516373"/>
    </source>
</evidence>
<organism evidence="1 3">
    <name type="scientific">Streptomyces tuirus</name>
    <dbReference type="NCBI Taxonomy" id="68278"/>
    <lineage>
        <taxon>Bacteria</taxon>
        <taxon>Bacillati</taxon>
        <taxon>Actinomycetota</taxon>
        <taxon>Actinomycetes</taxon>
        <taxon>Kitasatosporales</taxon>
        <taxon>Streptomycetaceae</taxon>
        <taxon>Streptomyces</taxon>
    </lineage>
</organism>
<gene>
    <name evidence="1" type="ORF">GCM10017668_00050</name>
    <name evidence="2" type="ORF">GCM10017668_69800</name>
</gene>
<evidence type="ECO:0000313" key="1">
    <source>
        <dbReference type="EMBL" id="BCL18162.1"/>
    </source>
</evidence>
<dbReference type="Proteomes" id="UP000516373">
    <property type="component" value="Chromosome"/>
</dbReference>
<proteinExistence type="predicted"/>
<dbReference type="EMBL" id="AP023439">
    <property type="protein sequence ID" value="BCL25137.1"/>
    <property type="molecule type" value="Genomic_DNA"/>
</dbReference>
<evidence type="ECO:0000313" key="2">
    <source>
        <dbReference type="EMBL" id="BCL25137.1"/>
    </source>
</evidence>
<dbReference type="KEGG" id="stui:GCM10017668_00050"/>
<reference evidence="1" key="2">
    <citation type="submission" date="2020-09" db="EMBL/GenBank/DDBJ databases">
        <authorList>
            <person name="Sun Q."/>
            <person name="Ohkuma M."/>
        </authorList>
    </citation>
    <scope>NUCLEOTIDE SEQUENCE</scope>
    <source>
        <strain evidence="1">JCM 4255</strain>
    </source>
</reference>
<evidence type="ECO:0008006" key="4">
    <source>
        <dbReference type="Google" id="ProtNLM"/>
    </source>
</evidence>
<name>A0A7G1N7J1_9ACTN</name>
<dbReference type="AlphaFoldDB" id="A0A7G1N7J1"/>
<dbReference type="EMBL" id="AP023439">
    <property type="protein sequence ID" value="BCL18162.1"/>
    <property type="molecule type" value="Genomic_DNA"/>
</dbReference>
<accession>A0A7G1N7J1</accession>
<sequence>MVVPLTGEKYSQLSHSVPTADGEEYGRWVACDESGWDGEQLVGRERRFLVFASVAVDDREAAELVQMLRERARVRQAGELKFRLFKDDPQRWSLLEEAWRPGGALHDRCSVYVVDKEYAAAAKVIDLLLEEKEHAEGKNLYAGGQARGLARILAVEGPRALRGSLFEEVMSSFVALASQRGVSRREAATQAFFAVIDRAWAASTRKAVTELLARLRDTRAYAAALHDGDVEFPLLEMLIPAVSQTARRWGHRLGRVSLLTDEQRMLTDAALRTVRLYARSPVGMTLLTRERGVDAAAVVRGSSTGHPSVQLADLLAGAAAAVTERHAGRVSPVAESLWPVIVPFVDKYSLMPYTDPAARLRTVCEPAARR</sequence>
<protein>
    <recommendedName>
        <fullName evidence="4">DUF3800 domain-containing protein</fullName>
    </recommendedName>
</protein>
<reference evidence="1 3" key="1">
    <citation type="journal article" date="2014" name="Int. J. Syst. Evol. Microbiol.">
        <title>Complete genome sequence of Corynebacterium casei LMG S-19264T (=DSM 44701T), isolated from a smear-ripened cheese.</title>
        <authorList>
            <consortium name="US DOE Joint Genome Institute (JGI-PGF)"/>
            <person name="Walter F."/>
            <person name="Albersmeier A."/>
            <person name="Kalinowski J."/>
            <person name="Ruckert C."/>
        </authorList>
    </citation>
    <scope>NUCLEOTIDE SEQUENCE [LARGE SCALE GENOMIC DNA]</scope>
    <source>
        <strain evidence="1 3">JCM 4255</strain>
    </source>
</reference>
<dbReference type="KEGG" id="stui:GCM10017668_69800"/>